<evidence type="ECO:0000313" key="1">
    <source>
        <dbReference type="EMBL" id="GGZ28857.1"/>
    </source>
</evidence>
<proteinExistence type="predicted"/>
<dbReference type="Proteomes" id="UP000619457">
    <property type="component" value="Unassembled WGS sequence"/>
</dbReference>
<keyword evidence="2" id="KW-1185">Reference proteome</keyword>
<reference evidence="1" key="2">
    <citation type="submission" date="2020-09" db="EMBL/GenBank/DDBJ databases">
        <authorList>
            <person name="Sun Q."/>
            <person name="Kim S."/>
        </authorList>
    </citation>
    <scope>NUCLEOTIDE SEQUENCE</scope>
    <source>
        <strain evidence="1">KCTC 12368</strain>
    </source>
</reference>
<dbReference type="EMBL" id="BMWX01000003">
    <property type="protein sequence ID" value="GGZ28857.1"/>
    <property type="molecule type" value="Genomic_DNA"/>
</dbReference>
<organism evidence="1 2">
    <name type="scientific">Echinicola pacifica</name>
    <dbReference type="NCBI Taxonomy" id="346377"/>
    <lineage>
        <taxon>Bacteria</taxon>
        <taxon>Pseudomonadati</taxon>
        <taxon>Bacteroidota</taxon>
        <taxon>Cytophagia</taxon>
        <taxon>Cytophagales</taxon>
        <taxon>Cyclobacteriaceae</taxon>
        <taxon>Echinicola</taxon>
    </lineage>
</organism>
<dbReference type="RefSeq" id="WP_018472843.1">
    <property type="nucleotide sequence ID" value="NZ_BMWX01000003.1"/>
</dbReference>
<accession>A0A918Q167</accession>
<sequence length="61" mass="6850">MKGGILRYRLAAHYKYSEELNWLLNSQCTRYLIADSYTVRAYRIGHGNRDGANGGIQAGGE</sequence>
<reference evidence="1" key="1">
    <citation type="journal article" date="2014" name="Int. J. Syst. Evol. Microbiol.">
        <title>Complete genome sequence of Corynebacterium casei LMG S-19264T (=DSM 44701T), isolated from a smear-ripened cheese.</title>
        <authorList>
            <consortium name="US DOE Joint Genome Institute (JGI-PGF)"/>
            <person name="Walter F."/>
            <person name="Albersmeier A."/>
            <person name="Kalinowski J."/>
            <person name="Ruckert C."/>
        </authorList>
    </citation>
    <scope>NUCLEOTIDE SEQUENCE</scope>
    <source>
        <strain evidence="1">KCTC 12368</strain>
    </source>
</reference>
<dbReference type="AlphaFoldDB" id="A0A918Q167"/>
<gene>
    <name evidence="1" type="ORF">GCM10007049_22390</name>
</gene>
<evidence type="ECO:0000313" key="2">
    <source>
        <dbReference type="Proteomes" id="UP000619457"/>
    </source>
</evidence>
<protein>
    <submittedName>
        <fullName evidence="1">Uncharacterized protein</fullName>
    </submittedName>
</protein>
<comment type="caution">
    <text evidence="1">The sequence shown here is derived from an EMBL/GenBank/DDBJ whole genome shotgun (WGS) entry which is preliminary data.</text>
</comment>
<name>A0A918Q167_9BACT</name>